<reference evidence="1" key="1">
    <citation type="submission" date="2022-11" db="EMBL/GenBank/DDBJ databases">
        <title>Minimal conservation of predation-associated metabolite biosynthetic gene clusters underscores biosynthetic potential of Myxococcota including descriptions for ten novel species: Archangium lansinium sp. nov., Myxococcus landrumus sp. nov., Nannocystis bai.</title>
        <authorList>
            <person name="Ahearne A."/>
            <person name="Stevens C."/>
            <person name="Phillips K."/>
        </authorList>
    </citation>
    <scope>NUCLEOTIDE SEQUENCE</scope>
    <source>
        <strain evidence="1">Na p29</strain>
    </source>
</reference>
<keyword evidence="2" id="KW-1185">Reference proteome</keyword>
<dbReference type="Proteomes" id="UP001150924">
    <property type="component" value="Unassembled WGS sequence"/>
</dbReference>
<proteinExistence type="predicted"/>
<dbReference type="AlphaFoldDB" id="A0A9X3EQ75"/>
<protein>
    <submittedName>
        <fullName evidence="1">Uncharacterized protein</fullName>
    </submittedName>
</protein>
<gene>
    <name evidence="1" type="ORF">OV079_21055</name>
</gene>
<comment type="caution">
    <text evidence="1">The sequence shown here is derived from an EMBL/GenBank/DDBJ whole genome shotgun (WGS) entry which is preliminary data.</text>
</comment>
<accession>A0A9X3EQ75</accession>
<name>A0A9X3EQ75_9BACT</name>
<organism evidence="1 2">
    <name type="scientific">Nannocystis pusilla</name>
    <dbReference type="NCBI Taxonomy" id="889268"/>
    <lineage>
        <taxon>Bacteria</taxon>
        <taxon>Pseudomonadati</taxon>
        <taxon>Myxococcota</taxon>
        <taxon>Polyangia</taxon>
        <taxon>Nannocystales</taxon>
        <taxon>Nannocystaceae</taxon>
        <taxon>Nannocystis</taxon>
    </lineage>
</organism>
<evidence type="ECO:0000313" key="1">
    <source>
        <dbReference type="EMBL" id="MCY1008000.1"/>
    </source>
</evidence>
<dbReference type="EMBL" id="JAPNKE010000002">
    <property type="protein sequence ID" value="MCY1008000.1"/>
    <property type="molecule type" value="Genomic_DNA"/>
</dbReference>
<evidence type="ECO:0000313" key="2">
    <source>
        <dbReference type="Proteomes" id="UP001150924"/>
    </source>
</evidence>
<dbReference type="RefSeq" id="WP_267770651.1">
    <property type="nucleotide sequence ID" value="NZ_JAPNKE010000002.1"/>
</dbReference>
<sequence length="53" mass="5776">MDAKTAWAHDAFFDYVDRWFAGDVEDGGGASNDFVATMWSTYRGAPPTVTACP</sequence>